<sequence length="101" mass="11814">MDLPFKLYPQEPISGDKLMIIYNRGILLDGLKKDIYLQFGFGRDDLIEKIYECKMIRKNSEYLMVIPTLINGFLYLAFKDSFGNKDDNNGSFYKVLIKSKE</sequence>
<evidence type="ECO:0000313" key="2">
    <source>
        <dbReference type="Proteomes" id="UP000282930"/>
    </source>
</evidence>
<dbReference type="AlphaFoldDB" id="A0A3T0D655"/>
<name>A0A3T0D655_9FIRM</name>
<accession>A0A3T0D655</accession>
<keyword evidence="2" id="KW-1185">Reference proteome</keyword>
<dbReference type="KEGG" id="ccha:ELD05_07615"/>
<gene>
    <name evidence="1" type="ORF">ELD05_07615</name>
</gene>
<dbReference type="EMBL" id="CP034791">
    <property type="protein sequence ID" value="AZT90523.1"/>
    <property type="molecule type" value="Genomic_DNA"/>
</dbReference>
<dbReference type="RefSeq" id="WP_011917263.1">
    <property type="nucleotide sequence ID" value="NZ_CP034791.1"/>
</dbReference>
<reference evidence="1 2" key="1">
    <citation type="submission" date="2018-12" db="EMBL/GenBank/DDBJ databases">
        <title>Genome sequence from the cellulolytic species, Caldicellulosiruptor changbaiensis.</title>
        <authorList>
            <person name="Blumer-Schuette S.E."/>
            <person name="Mendoza C."/>
        </authorList>
    </citation>
    <scope>NUCLEOTIDE SEQUENCE [LARGE SCALE GENOMIC DNA]</scope>
    <source>
        <strain evidence="1 2">CBS-Z</strain>
    </source>
</reference>
<evidence type="ECO:0000313" key="1">
    <source>
        <dbReference type="EMBL" id="AZT90523.1"/>
    </source>
</evidence>
<dbReference type="Proteomes" id="UP000282930">
    <property type="component" value="Chromosome"/>
</dbReference>
<protein>
    <submittedName>
        <fullName evidence="1">Uncharacterized protein</fullName>
    </submittedName>
</protein>
<organism evidence="1 2">
    <name type="scientific">Caldicellulosiruptor changbaiensis</name>
    <dbReference type="NCBI Taxonomy" id="1222016"/>
    <lineage>
        <taxon>Bacteria</taxon>
        <taxon>Bacillati</taxon>
        <taxon>Bacillota</taxon>
        <taxon>Bacillota incertae sedis</taxon>
        <taxon>Caldicellulosiruptorales</taxon>
        <taxon>Caldicellulosiruptoraceae</taxon>
        <taxon>Caldicellulosiruptor</taxon>
    </lineage>
</organism>
<proteinExistence type="predicted"/>